<dbReference type="STRING" id="4072.A0A2G3A4V2"/>
<dbReference type="Proteomes" id="UP000222542">
    <property type="component" value="Unassembled WGS sequence"/>
</dbReference>
<reference evidence="2 3" key="2">
    <citation type="journal article" date="2017" name="Genome Biol.">
        <title>New reference genome sequences of hot pepper reveal the massive evolution of plant disease-resistance genes by retroduplication.</title>
        <authorList>
            <person name="Kim S."/>
            <person name="Park J."/>
            <person name="Yeom S.I."/>
            <person name="Kim Y.M."/>
            <person name="Seo E."/>
            <person name="Kim K.T."/>
            <person name="Kim M.S."/>
            <person name="Lee J.M."/>
            <person name="Cheong K."/>
            <person name="Shin H.S."/>
            <person name="Kim S.B."/>
            <person name="Han K."/>
            <person name="Lee J."/>
            <person name="Park M."/>
            <person name="Lee H.A."/>
            <person name="Lee H.Y."/>
            <person name="Lee Y."/>
            <person name="Oh S."/>
            <person name="Lee J.H."/>
            <person name="Choi E."/>
            <person name="Choi E."/>
            <person name="Lee S.E."/>
            <person name="Jeon J."/>
            <person name="Kim H."/>
            <person name="Choi G."/>
            <person name="Song H."/>
            <person name="Lee J."/>
            <person name="Lee S.C."/>
            <person name="Kwon J.K."/>
            <person name="Lee H.Y."/>
            <person name="Koo N."/>
            <person name="Hong Y."/>
            <person name="Kim R.W."/>
            <person name="Kang W.H."/>
            <person name="Huh J.H."/>
            <person name="Kang B.C."/>
            <person name="Yang T.J."/>
            <person name="Lee Y.H."/>
            <person name="Bennetzen J.L."/>
            <person name="Choi D."/>
        </authorList>
    </citation>
    <scope>NUCLEOTIDE SEQUENCE [LARGE SCALE GENOMIC DNA]</scope>
    <source>
        <strain evidence="3">cv. CM334</strain>
    </source>
</reference>
<name>A0A2G3A4V2_CAPAN</name>
<keyword evidence="3" id="KW-1185">Reference proteome</keyword>
<comment type="caution">
    <text evidence="2">The sequence shown here is derived from an EMBL/GenBank/DDBJ whole genome shotgun (WGS) entry which is preliminary data.</text>
</comment>
<organism evidence="2 3">
    <name type="scientific">Capsicum annuum</name>
    <name type="common">Capsicum pepper</name>
    <dbReference type="NCBI Taxonomy" id="4072"/>
    <lineage>
        <taxon>Eukaryota</taxon>
        <taxon>Viridiplantae</taxon>
        <taxon>Streptophyta</taxon>
        <taxon>Embryophyta</taxon>
        <taxon>Tracheophyta</taxon>
        <taxon>Spermatophyta</taxon>
        <taxon>Magnoliopsida</taxon>
        <taxon>eudicotyledons</taxon>
        <taxon>Gunneridae</taxon>
        <taxon>Pentapetalae</taxon>
        <taxon>asterids</taxon>
        <taxon>lamiids</taxon>
        <taxon>Solanales</taxon>
        <taxon>Solanaceae</taxon>
        <taxon>Solanoideae</taxon>
        <taxon>Capsiceae</taxon>
        <taxon>Capsicum</taxon>
    </lineage>
</organism>
<gene>
    <name evidence="2" type="ORF">T459_04375</name>
</gene>
<accession>A0A2G3A4V2</accession>
<evidence type="ECO:0000256" key="1">
    <source>
        <dbReference type="SAM" id="MobiDB-lite"/>
    </source>
</evidence>
<evidence type="ECO:0000313" key="3">
    <source>
        <dbReference type="Proteomes" id="UP000222542"/>
    </source>
</evidence>
<dbReference type="AlphaFoldDB" id="A0A2G3A4V2"/>
<evidence type="ECO:0000313" key="2">
    <source>
        <dbReference type="EMBL" id="PHT89262.1"/>
    </source>
</evidence>
<dbReference type="EMBL" id="AYRZ02000002">
    <property type="protein sequence ID" value="PHT89262.1"/>
    <property type="molecule type" value="Genomic_DNA"/>
</dbReference>
<dbReference type="Gramene" id="PHT89262">
    <property type="protein sequence ID" value="PHT89262"/>
    <property type="gene ID" value="T459_04375"/>
</dbReference>
<dbReference type="OMA" id="LLEITWV"/>
<reference evidence="2 3" key="1">
    <citation type="journal article" date="2014" name="Nat. Genet.">
        <title>Genome sequence of the hot pepper provides insights into the evolution of pungency in Capsicum species.</title>
        <authorList>
            <person name="Kim S."/>
            <person name="Park M."/>
            <person name="Yeom S.I."/>
            <person name="Kim Y.M."/>
            <person name="Lee J.M."/>
            <person name="Lee H.A."/>
            <person name="Seo E."/>
            <person name="Choi J."/>
            <person name="Cheong K."/>
            <person name="Kim K.T."/>
            <person name="Jung K."/>
            <person name="Lee G.W."/>
            <person name="Oh S.K."/>
            <person name="Bae C."/>
            <person name="Kim S.B."/>
            <person name="Lee H.Y."/>
            <person name="Kim S.Y."/>
            <person name="Kim M.S."/>
            <person name="Kang B.C."/>
            <person name="Jo Y.D."/>
            <person name="Yang H.B."/>
            <person name="Jeong H.J."/>
            <person name="Kang W.H."/>
            <person name="Kwon J.K."/>
            <person name="Shin C."/>
            <person name="Lim J.Y."/>
            <person name="Park J.H."/>
            <person name="Huh J.H."/>
            <person name="Kim J.S."/>
            <person name="Kim B.D."/>
            <person name="Cohen O."/>
            <person name="Paran I."/>
            <person name="Suh M.C."/>
            <person name="Lee S.B."/>
            <person name="Kim Y.K."/>
            <person name="Shin Y."/>
            <person name="Noh S.J."/>
            <person name="Park J."/>
            <person name="Seo Y.S."/>
            <person name="Kwon S.Y."/>
            <person name="Kim H.A."/>
            <person name="Park J.M."/>
            <person name="Kim H.J."/>
            <person name="Choi S.B."/>
            <person name="Bosland P.W."/>
            <person name="Reeves G."/>
            <person name="Jo S.H."/>
            <person name="Lee B.W."/>
            <person name="Cho H.T."/>
            <person name="Choi H.S."/>
            <person name="Lee M.S."/>
            <person name="Yu Y."/>
            <person name="Do Choi Y."/>
            <person name="Park B.S."/>
            <person name="van Deynze A."/>
            <person name="Ashrafi H."/>
            <person name="Hill T."/>
            <person name="Kim W.T."/>
            <person name="Pai H.S."/>
            <person name="Ahn H.K."/>
            <person name="Yeam I."/>
            <person name="Giovannoni J.J."/>
            <person name="Rose J.K."/>
            <person name="Sorensen I."/>
            <person name="Lee S.J."/>
            <person name="Kim R.W."/>
            <person name="Choi I.Y."/>
            <person name="Choi B.S."/>
            <person name="Lim J.S."/>
            <person name="Lee Y.H."/>
            <person name="Choi D."/>
        </authorList>
    </citation>
    <scope>NUCLEOTIDE SEQUENCE [LARGE SCALE GENOMIC DNA]</scope>
    <source>
        <strain evidence="3">cv. CM334</strain>
    </source>
</reference>
<feature type="region of interest" description="Disordered" evidence="1">
    <location>
        <begin position="90"/>
        <end position="111"/>
    </location>
</feature>
<proteinExistence type="predicted"/>
<feature type="compositionally biased region" description="Polar residues" evidence="1">
    <location>
        <begin position="101"/>
        <end position="111"/>
    </location>
</feature>
<sequence>MLLRNVNGKEIYGSSAEYILDLQKQLTLLGAEPKNVSNGGLSEEPLASVTPMHKIRSQLDDAVASDCPFCGELMIREISLPFILPEESEESESWEIKPHNHPSQRSLSLSL</sequence>
<protein>
    <submittedName>
        <fullName evidence="2">Uncharacterized protein</fullName>
    </submittedName>
</protein>